<reference evidence="2 3" key="1">
    <citation type="submission" date="2018-08" db="EMBL/GenBank/DDBJ databases">
        <title>Aphanomyces genome sequencing and annotation.</title>
        <authorList>
            <person name="Minardi D."/>
            <person name="Oidtmann B."/>
            <person name="Van Der Giezen M."/>
            <person name="Studholme D.J."/>
        </authorList>
    </citation>
    <scope>NUCLEOTIDE SEQUENCE [LARGE SCALE GENOMIC DNA]</scope>
    <source>
        <strain evidence="2 3">NJM0002</strain>
    </source>
</reference>
<dbReference type="InterPro" id="IPR001830">
    <property type="entry name" value="Glyco_trans_20"/>
</dbReference>
<dbReference type="SUPFAM" id="SSF53756">
    <property type="entry name" value="UDP-Glycosyltransferase/glycogen phosphorylase"/>
    <property type="match status" value="1"/>
</dbReference>
<dbReference type="Gene3D" id="3.40.50.2000">
    <property type="entry name" value="Glycogen Phosphorylase B"/>
    <property type="match status" value="1"/>
</dbReference>
<comment type="similarity">
    <text evidence="1">In the N-terminal section; belongs to the glycosyltransferase 20 family.</text>
</comment>
<comment type="caution">
    <text evidence="2">The sequence shown here is derived from an EMBL/GenBank/DDBJ whole genome shotgun (WGS) entry which is preliminary data.</text>
</comment>
<dbReference type="AlphaFoldDB" id="A0A418B1L7"/>
<evidence type="ECO:0000313" key="3">
    <source>
        <dbReference type="Proteomes" id="UP000285060"/>
    </source>
</evidence>
<dbReference type="PANTHER" id="PTHR10788">
    <property type="entry name" value="TREHALOSE-6-PHOSPHATE SYNTHASE"/>
    <property type="match status" value="1"/>
</dbReference>
<dbReference type="GO" id="GO:0004805">
    <property type="term" value="F:trehalose-phosphatase activity"/>
    <property type="evidence" value="ECO:0007669"/>
    <property type="project" value="TreeGrafter"/>
</dbReference>
<feature type="non-terminal residue" evidence="2">
    <location>
        <position position="1"/>
    </location>
</feature>
<keyword evidence="3" id="KW-1185">Reference proteome</keyword>
<dbReference type="InterPro" id="IPR036412">
    <property type="entry name" value="HAD-like_sf"/>
</dbReference>
<accession>A0A418B1L7</accession>
<dbReference type="InterPro" id="IPR003337">
    <property type="entry name" value="Trehalose_PPase"/>
</dbReference>
<dbReference type="InterPro" id="IPR023214">
    <property type="entry name" value="HAD_sf"/>
</dbReference>
<dbReference type="Gene3D" id="3.40.50.1000">
    <property type="entry name" value="HAD superfamily/HAD-like"/>
    <property type="match status" value="1"/>
</dbReference>
<proteinExistence type="inferred from homology"/>
<sequence>VPYFLNRTFPRGTTVFAVGLFLHLPFPSQSVLSTLPFHLDILRSMLVVNHIGFHVFEYVEIIIQALVNTINAEYPEPVIQFDVRSERMPSSDRIALWRVAEVFVSTITDAMDAAVHMSLKDKEFRRECDIVSITSHTPTRWATTILSDIAAAAHTSPKISLDVVLKPLTDDLVVECYNKSRGRRMFFFDYYRTLAPDASTDFAIAWPDVPVDVLADPTVLALSRPWELYGDVFHVNASCGKWREKAEAIMTVYVDRTNGAALEMRRSSILFRYAGADYGFGVMQARDLFQQLTTAFQGWPLSVIQGKDYIEVRPEGLGKGQIVKQILRKVHADSGKDVAERSPRGTTSSIGPIDFVWTMGDDVADELMFDAARVCGHDLNIPCGKVPP</sequence>
<dbReference type="SUPFAM" id="SSF56784">
    <property type="entry name" value="HAD-like"/>
    <property type="match status" value="1"/>
</dbReference>
<dbReference type="VEuPathDB" id="FungiDB:H310_05377"/>
<dbReference type="PANTHER" id="PTHR10788:SF109">
    <property type="entry name" value="CBM20 DOMAIN-CONTAINING PROTEIN"/>
    <property type="match status" value="1"/>
</dbReference>
<evidence type="ECO:0000256" key="1">
    <source>
        <dbReference type="ARBA" id="ARBA00005409"/>
    </source>
</evidence>
<protein>
    <submittedName>
        <fullName evidence="2">Uncharacterized protein</fullName>
    </submittedName>
</protein>
<dbReference type="Proteomes" id="UP000285060">
    <property type="component" value="Unassembled WGS sequence"/>
</dbReference>
<dbReference type="GO" id="GO:0005829">
    <property type="term" value="C:cytosol"/>
    <property type="evidence" value="ECO:0007669"/>
    <property type="project" value="TreeGrafter"/>
</dbReference>
<dbReference type="Pfam" id="PF00982">
    <property type="entry name" value="Glyco_transf_20"/>
    <property type="match status" value="1"/>
</dbReference>
<dbReference type="Pfam" id="PF02358">
    <property type="entry name" value="Trehalose_PPase"/>
    <property type="match status" value="1"/>
</dbReference>
<dbReference type="GO" id="GO:0005992">
    <property type="term" value="P:trehalose biosynthetic process"/>
    <property type="evidence" value="ECO:0007669"/>
    <property type="project" value="InterPro"/>
</dbReference>
<dbReference type="EMBL" id="QUSY01000173">
    <property type="protein sequence ID" value="RHY31936.1"/>
    <property type="molecule type" value="Genomic_DNA"/>
</dbReference>
<organism evidence="2 3">
    <name type="scientific">Aphanomyces invadans</name>
    <dbReference type="NCBI Taxonomy" id="157072"/>
    <lineage>
        <taxon>Eukaryota</taxon>
        <taxon>Sar</taxon>
        <taxon>Stramenopiles</taxon>
        <taxon>Oomycota</taxon>
        <taxon>Saprolegniomycetes</taxon>
        <taxon>Saprolegniales</taxon>
        <taxon>Verrucalvaceae</taxon>
        <taxon>Aphanomyces</taxon>
    </lineage>
</organism>
<gene>
    <name evidence="2" type="ORF">DYB32_003024</name>
</gene>
<name>A0A418B1L7_9STRA</name>
<evidence type="ECO:0000313" key="2">
    <source>
        <dbReference type="EMBL" id="RHY31936.1"/>
    </source>
</evidence>